<feature type="compositionally biased region" description="Basic and acidic residues" evidence="1">
    <location>
        <begin position="19"/>
        <end position="28"/>
    </location>
</feature>
<gene>
    <name evidence="2" type="ORF">PBY51_008323</name>
</gene>
<protein>
    <submittedName>
        <fullName evidence="2">Uncharacterized protein</fullName>
    </submittedName>
</protein>
<reference evidence="2 3" key="2">
    <citation type="journal article" date="2023" name="Mol. Biol. Evol.">
        <title>Genomics of Secondarily Temperate Adaptation in the Only Non-Antarctic Icefish.</title>
        <authorList>
            <person name="Rivera-Colon A.G."/>
            <person name="Rayamajhi N."/>
            <person name="Minhas B.F."/>
            <person name="Madrigal G."/>
            <person name="Bilyk K.T."/>
            <person name="Yoon V."/>
            <person name="Hune M."/>
            <person name="Gregory S."/>
            <person name="Cheng C.H.C."/>
            <person name="Catchen J.M."/>
        </authorList>
    </citation>
    <scope>NUCLEOTIDE SEQUENCE [LARGE SCALE GENOMIC DNA]</scope>
    <source>
        <strain evidence="2">JMC-PN-2008</strain>
    </source>
</reference>
<evidence type="ECO:0000313" key="2">
    <source>
        <dbReference type="EMBL" id="KAK5856748.1"/>
    </source>
</evidence>
<keyword evidence="3" id="KW-1185">Reference proteome</keyword>
<evidence type="ECO:0000313" key="3">
    <source>
        <dbReference type="Proteomes" id="UP001346869"/>
    </source>
</evidence>
<proteinExistence type="predicted"/>
<dbReference type="AlphaFoldDB" id="A0AAN8AIU5"/>
<reference evidence="2 3" key="1">
    <citation type="journal article" date="2023" name="Genes (Basel)">
        <title>Chromosome-Level Genome Assembly and Circadian Gene Repertoire of the Patagonia Blennie Eleginops maclovinus-The Closest Ancestral Proxy of Antarctic Cryonotothenioids.</title>
        <authorList>
            <person name="Cheng C.C."/>
            <person name="Rivera-Colon A.G."/>
            <person name="Minhas B.F."/>
            <person name="Wilson L."/>
            <person name="Rayamajhi N."/>
            <person name="Vargas-Chacoff L."/>
            <person name="Catchen J.M."/>
        </authorList>
    </citation>
    <scope>NUCLEOTIDE SEQUENCE [LARGE SCALE GENOMIC DNA]</scope>
    <source>
        <strain evidence="2">JMC-PN-2008</strain>
    </source>
</reference>
<dbReference type="EMBL" id="JAUZQC010000017">
    <property type="protein sequence ID" value="KAK5856748.1"/>
    <property type="molecule type" value="Genomic_DNA"/>
</dbReference>
<organism evidence="2 3">
    <name type="scientific">Eleginops maclovinus</name>
    <name type="common">Patagonian blennie</name>
    <name type="synonym">Eleginus maclovinus</name>
    <dbReference type="NCBI Taxonomy" id="56733"/>
    <lineage>
        <taxon>Eukaryota</taxon>
        <taxon>Metazoa</taxon>
        <taxon>Chordata</taxon>
        <taxon>Craniata</taxon>
        <taxon>Vertebrata</taxon>
        <taxon>Euteleostomi</taxon>
        <taxon>Actinopterygii</taxon>
        <taxon>Neopterygii</taxon>
        <taxon>Teleostei</taxon>
        <taxon>Neoteleostei</taxon>
        <taxon>Acanthomorphata</taxon>
        <taxon>Eupercaria</taxon>
        <taxon>Perciformes</taxon>
        <taxon>Notothenioidei</taxon>
        <taxon>Eleginopidae</taxon>
        <taxon>Eleginops</taxon>
    </lineage>
</organism>
<name>A0AAN8AIU5_ELEMC</name>
<feature type="compositionally biased region" description="Basic residues" evidence="1">
    <location>
        <begin position="65"/>
        <end position="85"/>
    </location>
</feature>
<evidence type="ECO:0000256" key="1">
    <source>
        <dbReference type="SAM" id="MobiDB-lite"/>
    </source>
</evidence>
<sequence length="85" mass="9954">MKTRGVAIREKQINNQAMGREEGEIKREERSRMDFSTMDSLQSHGCFNQTPADFLQPTSSLFKYHTPRHKHHPKSFQKTQRANHA</sequence>
<comment type="caution">
    <text evidence="2">The sequence shown here is derived from an EMBL/GenBank/DDBJ whole genome shotgun (WGS) entry which is preliminary data.</text>
</comment>
<accession>A0AAN8AIU5</accession>
<dbReference type="Proteomes" id="UP001346869">
    <property type="component" value="Unassembled WGS sequence"/>
</dbReference>
<feature type="region of interest" description="Disordered" evidence="1">
    <location>
        <begin position="64"/>
        <end position="85"/>
    </location>
</feature>
<feature type="region of interest" description="Disordered" evidence="1">
    <location>
        <begin position="1"/>
        <end position="28"/>
    </location>
</feature>